<protein>
    <recommendedName>
        <fullName evidence="3">1-phosphatidylinositol 4-kinase</fullName>
        <ecNumber evidence="3">2.7.1.67</ecNumber>
    </recommendedName>
</protein>
<dbReference type="EMBL" id="JAJSPL020000021">
    <property type="protein sequence ID" value="KAK7739924.1"/>
    <property type="molecule type" value="Genomic_DNA"/>
</dbReference>
<dbReference type="InterPro" id="IPR016024">
    <property type="entry name" value="ARM-type_fold"/>
</dbReference>
<comment type="catalytic activity">
    <reaction evidence="1">
        <text>a 1,2-diacyl-sn-glycero-3-phospho-(1D-myo-inositol) + ATP = a 1,2-diacyl-sn-glycero-3-phospho-(1D-myo-inositol 4-phosphate) + ADP + H(+)</text>
        <dbReference type="Rhea" id="RHEA:19877"/>
        <dbReference type="ChEBI" id="CHEBI:15378"/>
        <dbReference type="ChEBI" id="CHEBI:30616"/>
        <dbReference type="ChEBI" id="CHEBI:57880"/>
        <dbReference type="ChEBI" id="CHEBI:58178"/>
        <dbReference type="ChEBI" id="CHEBI:456216"/>
        <dbReference type="EC" id="2.7.1.67"/>
    </reaction>
</comment>
<dbReference type="GO" id="GO:0005886">
    <property type="term" value="C:plasma membrane"/>
    <property type="evidence" value="ECO:0007669"/>
    <property type="project" value="TreeGrafter"/>
</dbReference>
<name>A0AAN9U5G2_9PEZI</name>
<feature type="domain" description="PI3K/PI4K catalytic" evidence="8">
    <location>
        <begin position="1567"/>
        <end position="1830"/>
    </location>
</feature>
<keyword evidence="6" id="KW-0418">Kinase</keyword>
<dbReference type="GO" id="GO:0004430">
    <property type="term" value="F:1-phosphatidylinositol 4-kinase activity"/>
    <property type="evidence" value="ECO:0007669"/>
    <property type="project" value="UniProtKB-EC"/>
</dbReference>
<dbReference type="SUPFAM" id="SSF48371">
    <property type="entry name" value="ARM repeat"/>
    <property type="match status" value="1"/>
</dbReference>
<dbReference type="GO" id="GO:0046854">
    <property type="term" value="P:phosphatidylinositol phosphate biosynthetic process"/>
    <property type="evidence" value="ECO:0007669"/>
    <property type="project" value="InterPro"/>
</dbReference>
<keyword evidence="5" id="KW-0547">Nucleotide-binding</keyword>
<dbReference type="InterPro" id="IPR036940">
    <property type="entry name" value="PI3/4_kinase_cat_sf"/>
</dbReference>
<dbReference type="InterPro" id="IPR001263">
    <property type="entry name" value="PI3K_accessory_dom"/>
</dbReference>
<dbReference type="InterPro" id="IPR000403">
    <property type="entry name" value="PI3/4_kinase_cat_dom"/>
</dbReference>
<evidence type="ECO:0000256" key="3">
    <source>
        <dbReference type="ARBA" id="ARBA00012169"/>
    </source>
</evidence>
<dbReference type="PROSITE" id="PS51545">
    <property type="entry name" value="PIK_HELICAL"/>
    <property type="match status" value="1"/>
</dbReference>
<evidence type="ECO:0000313" key="11">
    <source>
        <dbReference type="Proteomes" id="UP001320245"/>
    </source>
</evidence>
<dbReference type="PANTHER" id="PTHR10048">
    <property type="entry name" value="PHOSPHATIDYLINOSITOL KINASE"/>
    <property type="match status" value="1"/>
</dbReference>
<dbReference type="InterPro" id="IPR015433">
    <property type="entry name" value="PI3/4_kinase"/>
</dbReference>
<dbReference type="InterPro" id="IPR011009">
    <property type="entry name" value="Kinase-like_dom_sf"/>
</dbReference>
<dbReference type="PANTHER" id="PTHR10048:SF15">
    <property type="entry name" value="PHOSPHATIDYLINOSITOL 4-KINASE ALPHA"/>
    <property type="match status" value="1"/>
</dbReference>
<evidence type="ECO:0000256" key="4">
    <source>
        <dbReference type="ARBA" id="ARBA00022679"/>
    </source>
</evidence>
<evidence type="ECO:0000313" key="10">
    <source>
        <dbReference type="EMBL" id="KAK7739924.1"/>
    </source>
</evidence>
<organism evidence="10 11">
    <name type="scientific">Cytospora paraplurivora</name>
    <dbReference type="NCBI Taxonomy" id="2898453"/>
    <lineage>
        <taxon>Eukaryota</taxon>
        <taxon>Fungi</taxon>
        <taxon>Dikarya</taxon>
        <taxon>Ascomycota</taxon>
        <taxon>Pezizomycotina</taxon>
        <taxon>Sordariomycetes</taxon>
        <taxon>Sordariomycetidae</taxon>
        <taxon>Diaporthales</taxon>
        <taxon>Cytosporaceae</taxon>
        <taxon>Cytospora</taxon>
    </lineage>
</organism>
<dbReference type="InterPro" id="IPR045495">
    <property type="entry name" value="PI4K_N"/>
</dbReference>
<gene>
    <name evidence="10" type="primary">STT4</name>
    <name evidence="10" type="ORF">SLS53_005517</name>
</gene>
<dbReference type="Gene3D" id="3.30.1010.10">
    <property type="entry name" value="Phosphatidylinositol 3-kinase Catalytic Subunit, Chain A, domain 4"/>
    <property type="match status" value="1"/>
</dbReference>
<dbReference type="Pfam" id="PF00613">
    <property type="entry name" value="PI3Ka"/>
    <property type="match status" value="1"/>
</dbReference>
<keyword evidence="4" id="KW-0808">Transferase</keyword>
<dbReference type="SMART" id="SM00146">
    <property type="entry name" value="PI3Kc"/>
    <property type="match status" value="1"/>
</dbReference>
<sequence>MARDIRSKALERIAALSASKPTALHDKSDLDRLCRACPSHANGSIANESHSKKLPQEFVPSPFYRKIEPSPTESLSYHVTFALLSLGKHDGEIFESVAVNISAYLNACAHATDNVPHGQGRGDNEANLAYAIHTATVVVSLLGFLDAAAAQADFWRSGSRLALIQTLKSLLSEQFLVTVETAFSTIRNTHSHDRAVKEWKRCLHHYIDLGRPLGAMLLQQKFMTLVAASTSMLVAETSALKNNHILDLLMSGDGLQRPGTGRSTHGDTTSVSTYASIILDQLNYLDSSADFIRMESTSQQRVALAVKAVAFISYLNCASLNADAADTETLFARLEETLVDPDQMADENLASVVLRSTAIVCKMSPTYGASISRLLPRFIVQGRAPSHIVVTASQCLAYVLRMLSTDAIITTLYALGNVLSPATEQNSKAELGVENGDSQIYGRRQSTGSSISLQLTGEEETATVYTNVIDAICGIASACNDEKISALAQSILLQKYDKISALVDARVITGAAVLSLSGGQLDFRSLLKTYARISHAAVVEDRTLILDALVAARNHISANLHKESQLYDIYWDHMLESIVSKGDVQQTSHAKESDMELAAKEIAQLLQPLAVFMSANDMATNDWNHDESHAILRDAWFNMVVHGFNPATERGKKYAHDLQLIAVHSPPLVAEQRGEQVESDIELNTVLRRGMSPEREAAQKKQLAELVPSKASEVKGLTYRKVIFLHAAYLVESLRAESGDCAKVLSYFLEPSMRKGDVSSIMDGIAGVVVENYLRKTLEGNNTFSAQYAASQLATIFCNCCHRIERVQQAAYACADRIIRDVPSALCRRSSLFALLELLSLMWASCLEAETDLYEPRTMFSSTRGNVTVELSDDYAFRRLTLNRLHKAAKGWVSTTINIAPADVKGLLQTYLSEFDDEGAFGYISYGRSVAMDLGSSIPATDHRLVSLDKGGDSNINTASDFIAQYTTRQEYRYAEALPDHSLEWLTFMRADRRASYLPGSENESADAVTALSHVENRILQKKSTPISDIRDILRRAAALLCRSESGEECAVAHHLVSIPFAMFTKQSIKLGVSLWLGVINENPIWEPRILNEIVQQWELSIHRKAGLFNTAITHPDPFVLKEEFAPSDQEGLTKRKHLVHNLLSPHARLLEFLGSHFNATRLGSPDTQKVLVRLLDTTMEELKKATPHPLAREIRLQAVLFGLKVLRSSTKIGPVSQWRLKDKLLSAALSWFCNPPKWSFGNNILQMKTEIRLITDVINAIKAISFIGAHSVGTFRSLQALQSKEQLLLLLLESEQSRLSVWVYPLSEPSQRPSTLTHTGRGSLEKAVSDPEALPILLGGALPADVTLFQLKYLLFWAPVNPITAVSFFLPVYKNHPLLIQYAMRALESHSVDVTFFYVPQIVQTVRYDVLGYAERYILETATFSQLFAHQIIWNMKANSYKDDDGQVPDEIKPTLDRIMERMLSSFDATDLEFYEREFTFFDKVTGISGKLKPFIKKSKPEKAQKIEEELREIKVEVGVYLPSNPDGALVGIDRKSGKPLQSHAKAPFMATFRIQKTKAGLEETGDLLETTVEDGSVPTENTYEVWQSAIFKVGDDCRQDVLALQMIAAFRGVFQSVGLDVYVFPYRVIATAPGCGVIDVLPNSVSRDMLGREAVNGLYEYFVSKYGSEDSLKFQQARNNFVKSMAAYSLISFLLQFKDRHNGNIMIDDQGHILHIDFGFCFDIAPGGVKFERAPFKLTAEMVAVMGGSTNTQSFKWFEELCVKAFLASRMYVEKLSQIVQLMMDSGLPCFKPESVEHFKQRFVLEKSEREAADFMKELIRKSHSSYSTGVYDHFQLMTNGIPY</sequence>
<proteinExistence type="inferred from homology"/>
<evidence type="ECO:0000256" key="5">
    <source>
        <dbReference type="ARBA" id="ARBA00022741"/>
    </source>
</evidence>
<dbReference type="PROSITE" id="PS00916">
    <property type="entry name" value="PI3_4_KINASE_2"/>
    <property type="match status" value="1"/>
</dbReference>
<evidence type="ECO:0000256" key="2">
    <source>
        <dbReference type="ARBA" id="ARBA00006209"/>
    </source>
</evidence>
<evidence type="ECO:0000256" key="7">
    <source>
        <dbReference type="ARBA" id="ARBA00022840"/>
    </source>
</evidence>
<feature type="domain" description="PIK helical" evidence="9">
    <location>
        <begin position="1284"/>
        <end position="1463"/>
    </location>
</feature>
<comment type="similarity">
    <text evidence="2">Belongs to the PI3/PI4-kinase family. Type III PI4K subfamily.</text>
</comment>
<evidence type="ECO:0000256" key="6">
    <source>
        <dbReference type="ARBA" id="ARBA00022777"/>
    </source>
</evidence>
<dbReference type="InterPro" id="IPR042236">
    <property type="entry name" value="PI3K_accessory_sf"/>
</dbReference>
<dbReference type="SUPFAM" id="SSF56112">
    <property type="entry name" value="Protein kinase-like (PK-like)"/>
    <property type="match status" value="1"/>
</dbReference>
<dbReference type="PROSITE" id="PS00915">
    <property type="entry name" value="PI3_4_KINASE_1"/>
    <property type="match status" value="1"/>
</dbReference>
<comment type="caution">
    <text evidence="10">The sequence shown here is derived from an EMBL/GenBank/DDBJ whole genome shotgun (WGS) entry which is preliminary data.</text>
</comment>
<dbReference type="GO" id="GO:0005737">
    <property type="term" value="C:cytoplasm"/>
    <property type="evidence" value="ECO:0007669"/>
    <property type="project" value="TreeGrafter"/>
</dbReference>
<evidence type="ECO:0000256" key="1">
    <source>
        <dbReference type="ARBA" id="ARBA00001686"/>
    </source>
</evidence>
<evidence type="ECO:0000259" key="9">
    <source>
        <dbReference type="PROSITE" id="PS51545"/>
    </source>
</evidence>
<evidence type="ECO:0000259" key="8">
    <source>
        <dbReference type="PROSITE" id="PS50290"/>
    </source>
</evidence>
<dbReference type="Gene3D" id="1.25.40.70">
    <property type="entry name" value="Phosphatidylinositol 3-kinase, accessory domain (PIK)"/>
    <property type="match status" value="1"/>
</dbReference>
<dbReference type="FunFam" id="1.25.40.70:FF:000011">
    <property type="entry name" value="Phosphatidylinositol 4-kinase alpha"/>
    <property type="match status" value="1"/>
</dbReference>
<dbReference type="EC" id="2.7.1.67" evidence="3"/>
<dbReference type="GO" id="GO:0048015">
    <property type="term" value="P:phosphatidylinositol-mediated signaling"/>
    <property type="evidence" value="ECO:0007669"/>
    <property type="project" value="TreeGrafter"/>
</dbReference>
<accession>A0AAN9U5G2</accession>
<dbReference type="PROSITE" id="PS50290">
    <property type="entry name" value="PI3_4_KINASE_3"/>
    <property type="match status" value="1"/>
</dbReference>
<dbReference type="GO" id="GO:0005524">
    <property type="term" value="F:ATP binding"/>
    <property type="evidence" value="ECO:0007669"/>
    <property type="project" value="UniProtKB-KW"/>
</dbReference>
<dbReference type="Gene3D" id="1.10.1070.11">
    <property type="entry name" value="Phosphatidylinositol 3-/4-kinase, catalytic domain"/>
    <property type="match status" value="1"/>
</dbReference>
<dbReference type="Proteomes" id="UP001320245">
    <property type="component" value="Unassembled WGS sequence"/>
</dbReference>
<dbReference type="FunFam" id="1.10.1070.11:FF:000022">
    <property type="entry name" value="Phosphatidylinositol 4-kinase stt4"/>
    <property type="match status" value="1"/>
</dbReference>
<dbReference type="SMART" id="SM00145">
    <property type="entry name" value="PI3Ka"/>
    <property type="match status" value="1"/>
</dbReference>
<dbReference type="Pfam" id="PF19274">
    <property type="entry name" value="PI4K_N"/>
    <property type="match status" value="1"/>
</dbReference>
<keyword evidence="11" id="KW-1185">Reference proteome</keyword>
<dbReference type="InterPro" id="IPR018936">
    <property type="entry name" value="PI3/4_kinase_CS"/>
</dbReference>
<reference evidence="10 11" key="1">
    <citation type="journal article" date="2023" name="PLoS ONE">
        <title>Cytospora paraplurivora sp. nov. isolated from orchards with fruit tree decline syndrome in Ontario, Canada.</title>
        <authorList>
            <person name="Ilyukhin E."/>
            <person name="Nguyen H.D.T."/>
            <person name="Castle A.J."/>
            <person name="Ellouze W."/>
        </authorList>
    </citation>
    <scope>NUCLEOTIDE SEQUENCE [LARGE SCALE GENOMIC DNA]</scope>
    <source>
        <strain evidence="10 11">FDS-564</strain>
    </source>
</reference>
<keyword evidence="7" id="KW-0067">ATP-binding</keyword>
<dbReference type="FunFam" id="3.30.1010.10:FF:000014">
    <property type="entry name" value="Phosphatidylinositol 4-kinase STT4"/>
    <property type="match status" value="1"/>
</dbReference>
<dbReference type="Pfam" id="PF00454">
    <property type="entry name" value="PI3_PI4_kinase"/>
    <property type="match status" value="1"/>
</dbReference>
<dbReference type="CDD" id="cd05167">
    <property type="entry name" value="PI4Kc_III_alpha"/>
    <property type="match status" value="1"/>
</dbReference>